<feature type="transmembrane region" description="Helical" evidence="12">
    <location>
        <begin position="272"/>
        <end position="293"/>
    </location>
</feature>
<protein>
    <submittedName>
        <fullName evidence="13">Cytochrome d oxidase subunit II</fullName>
    </submittedName>
</protein>
<organism evidence="13 14">
    <name type="scientific">Sagittula stellata (strain ATCC 700073 / DSM 11524 / E-37)</name>
    <dbReference type="NCBI Taxonomy" id="388399"/>
    <lineage>
        <taxon>Bacteria</taxon>
        <taxon>Pseudomonadati</taxon>
        <taxon>Pseudomonadota</taxon>
        <taxon>Alphaproteobacteria</taxon>
        <taxon>Rhodobacterales</taxon>
        <taxon>Roseobacteraceae</taxon>
        <taxon>Sagittula</taxon>
    </lineage>
</organism>
<dbReference type="GO" id="GO:0016682">
    <property type="term" value="F:oxidoreductase activity, acting on diphenols and related substances as donors, oxygen as acceptor"/>
    <property type="evidence" value="ECO:0007669"/>
    <property type="project" value="TreeGrafter"/>
</dbReference>
<evidence type="ECO:0000256" key="6">
    <source>
        <dbReference type="ARBA" id="ARBA00022692"/>
    </source>
</evidence>
<keyword evidence="11 12" id="KW-0472">Membrane</keyword>
<keyword evidence="6 12" id="KW-0812">Transmembrane</keyword>
<feature type="transmembrane region" description="Helical" evidence="12">
    <location>
        <begin position="343"/>
        <end position="367"/>
    </location>
</feature>
<keyword evidence="14" id="KW-1185">Reference proteome</keyword>
<dbReference type="NCBIfam" id="TIGR00203">
    <property type="entry name" value="cydB"/>
    <property type="match status" value="1"/>
</dbReference>
<sequence>MILSDLIDFETLRVIWWGLLGVLLIGFALTDGFDMGVGALLPFVAKTDVERRVVINTVGPVWEGNQVWFILGGGAIFAAWPPLYAVSFSGFYLAMFVILAALIVRPVAFKYRSKREDPTWRERWDWALFAGGAVPATLFGVAVGNVLLGVPFHLTQDLMPMYDGSMLGKFVGLLRPFALLAGVVSLSMLLMHGAAWLSVKTEGAVKDRARAIGVTAGMVAAGGYALAGLWLAVGIDGYAFTAEAVTDGPSNPLLSEVMRGGSWLSAYAERPWIAVAPLMGFAGIALAVMGLKAGREVTTLLASKLGILGVISSVGLTMFPFILPSTVDPDSSLTVWDASSSHLTLFIMLVCAVIFMPLILMYTAWVYRVLWGKVTEDEVTGKSDTLY</sequence>
<evidence type="ECO:0000313" key="13">
    <source>
        <dbReference type="EMBL" id="EBA10170.1"/>
    </source>
</evidence>
<dbReference type="PANTHER" id="PTHR43141:SF5">
    <property type="entry name" value="CYTOCHROME BD-I UBIQUINOL OXIDASE SUBUNIT 2"/>
    <property type="match status" value="1"/>
</dbReference>
<dbReference type="RefSeq" id="WP_005854777.1">
    <property type="nucleotide sequence ID" value="NZ_AAYA01000001.1"/>
</dbReference>
<accession>A3JXD4</accession>
<keyword evidence="3" id="KW-0813">Transport</keyword>
<evidence type="ECO:0000256" key="3">
    <source>
        <dbReference type="ARBA" id="ARBA00022448"/>
    </source>
</evidence>
<evidence type="ECO:0000256" key="11">
    <source>
        <dbReference type="ARBA" id="ARBA00023136"/>
    </source>
</evidence>
<evidence type="ECO:0000256" key="5">
    <source>
        <dbReference type="ARBA" id="ARBA00022617"/>
    </source>
</evidence>
<keyword evidence="7" id="KW-0479">Metal-binding</keyword>
<reference evidence="13 14" key="1">
    <citation type="submission" date="2006-06" db="EMBL/GenBank/DDBJ databases">
        <authorList>
            <person name="Moran M.A."/>
            <person name="Ferriera S."/>
            <person name="Johnson J."/>
            <person name="Kravitz S."/>
            <person name="Beeson K."/>
            <person name="Sutton G."/>
            <person name="Rogers Y.-H."/>
            <person name="Friedman R."/>
            <person name="Frazier M."/>
            <person name="Venter J.C."/>
        </authorList>
    </citation>
    <scope>NUCLEOTIDE SEQUENCE [LARGE SCALE GENOMIC DNA]</scope>
    <source>
        <strain evidence="13 14">E-37</strain>
    </source>
</reference>
<feature type="transmembrane region" description="Helical" evidence="12">
    <location>
        <begin position="211"/>
        <end position="233"/>
    </location>
</feature>
<dbReference type="eggNOG" id="COG1294">
    <property type="taxonomic scope" value="Bacteria"/>
</dbReference>
<feature type="transmembrane region" description="Helical" evidence="12">
    <location>
        <begin position="305"/>
        <end position="323"/>
    </location>
</feature>
<keyword evidence="4" id="KW-1003">Cell membrane</keyword>
<evidence type="ECO:0000256" key="1">
    <source>
        <dbReference type="ARBA" id="ARBA00004651"/>
    </source>
</evidence>
<dbReference type="EMBL" id="AAYA01000001">
    <property type="protein sequence ID" value="EBA10170.1"/>
    <property type="molecule type" value="Genomic_DNA"/>
</dbReference>
<evidence type="ECO:0000256" key="9">
    <source>
        <dbReference type="ARBA" id="ARBA00022989"/>
    </source>
</evidence>
<feature type="transmembrane region" description="Helical" evidence="12">
    <location>
        <begin position="128"/>
        <end position="154"/>
    </location>
</feature>
<comment type="similarity">
    <text evidence="2">Belongs to the cytochrome ubiquinol oxidase subunit 2 family.</text>
</comment>
<keyword evidence="9 12" id="KW-1133">Transmembrane helix</keyword>
<evidence type="ECO:0000256" key="7">
    <source>
        <dbReference type="ARBA" id="ARBA00022723"/>
    </source>
</evidence>
<comment type="subcellular location">
    <subcellularLocation>
        <location evidence="1">Cell membrane</location>
        <topology evidence="1">Multi-pass membrane protein</topology>
    </subcellularLocation>
</comment>
<dbReference type="GO" id="GO:0019646">
    <property type="term" value="P:aerobic electron transport chain"/>
    <property type="evidence" value="ECO:0007669"/>
    <property type="project" value="TreeGrafter"/>
</dbReference>
<dbReference type="GO" id="GO:0005886">
    <property type="term" value="C:plasma membrane"/>
    <property type="evidence" value="ECO:0007669"/>
    <property type="project" value="UniProtKB-SubCell"/>
</dbReference>
<dbReference type="GO" id="GO:0070069">
    <property type="term" value="C:cytochrome complex"/>
    <property type="evidence" value="ECO:0007669"/>
    <property type="project" value="TreeGrafter"/>
</dbReference>
<dbReference type="GO" id="GO:0009055">
    <property type="term" value="F:electron transfer activity"/>
    <property type="evidence" value="ECO:0007669"/>
    <property type="project" value="TreeGrafter"/>
</dbReference>
<dbReference type="Proteomes" id="UP000005713">
    <property type="component" value="Unassembled WGS sequence"/>
</dbReference>
<evidence type="ECO:0000256" key="4">
    <source>
        <dbReference type="ARBA" id="ARBA00022475"/>
    </source>
</evidence>
<keyword evidence="8" id="KW-0249">Electron transport</keyword>
<keyword evidence="10" id="KW-0408">Iron</keyword>
<evidence type="ECO:0000256" key="8">
    <source>
        <dbReference type="ARBA" id="ARBA00022982"/>
    </source>
</evidence>
<dbReference type="GO" id="GO:0046872">
    <property type="term" value="F:metal ion binding"/>
    <property type="evidence" value="ECO:0007669"/>
    <property type="project" value="UniProtKB-KW"/>
</dbReference>
<dbReference type="PANTHER" id="PTHR43141">
    <property type="entry name" value="CYTOCHROME BD2 SUBUNIT II"/>
    <property type="match status" value="1"/>
</dbReference>
<evidence type="ECO:0000256" key="2">
    <source>
        <dbReference type="ARBA" id="ARBA00007543"/>
    </source>
</evidence>
<feature type="transmembrane region" description="Helical" evidence="12">
    <location>
        <begin position="15"/>
        <end position="45"/>
    </location>
</feature>
<feature type="transmembrane region" description="Helical" evidence="12">
    <location>
        <begin position="66"/>
        <end position="84"/>
    </location>
</feature>
<gene>
    <name evidence="13" type="ORF">SSE37_19232</name>
</gene>
<evidence type="ECO:0000256" key="10">
    <source>
        <dbReference type="ARBA" id="ARBA00023004"/>
    </source>
</evidence>
<dbReference type="AlphaFoldDB" id="A3JXD4"/>
<proteinExistence type="inferred from homology"/>
<evidence type="ECO:0000256" key="12">
    <source>
        <dbReference type="SAM" id="Phobius"/>
    </source>
</evidence>
<name>A3JXD4_SAGS3</name>
<evidence type="ECO:0000313" key="14">
    <source>
        <dbReference type="Proteomes" id="UP000005713"/>
    </source>
</evidence>
<dbReference type="OrthoDB" id="9776710at2"/>
<dbReference type="InterPro" id="IPR003317">
    <property type="entry name" value="Cyt-d_oxidase_su2"/>
</dbReference>
<comment type="caution">
    <text evidence="13">The sequence shown here is derived from an EMBL/GenBank/DDBJ whole genome shotgun (WGS) entry which is preliminary data.</text>
</comment>
<feature type="transmembrane region" description="Helical" evidence="12">
    <location>
        <begin position="90"/>
        <end position="108"/>
    </location>
</feature>
<dbReference type="Pfam" id="PF02322">
    <property type="entry name" value="Cyt_bd_oxida_II"/>
    <property type="match status" value="1"/>
</dbReference>
<dbReference type="PIRSF" id="PIRSF000267">
    <property type="entry name" value="Cyt_oxidse_sub2"/>
    <property type="match status" value="1"/>
</dbReference>
<feature type="transmembrane region" description="Helical" evidence="12">
    <location>
        <begin position="174"/>
        <end position="199"/>
    </location>
</feature>
<keyword evidence="5" id="KW-0349">Heme</keyword>